<accession>A0A246HQP6</accession>
<dbReference type="PANTHER" id="PTHR41913:SF1">
    <property type="entry name" value="DUF1684 DOMAIN-CONTAINING PROTEIN"/>
    <property type="match status" value="1"/>
</dbReference>
<dbReference type="AlphaFoldDB" id="A0A246HQP6"/>
<gene>
    <name evidence="1" type="ORF">CEE60_03460</name>
</gene>
<evidence type="ECO:0000313" key="1">
    <source>
        <dbReference type="EMBL" id="OWQ56195.1"/>
    </source>
</evidence>
<evidence type="ECO:0000313" key="2">
    <source>
        <dbReference type="Proteomes" id="UP000198157"/>
    </source>
</evidence>
<protein>
    <recommendedName>
        <fullName evidence="3">DUF1684 domain-containing protein</fullName>
    </recommendedName>
</protein>
<dbReference type="Proteomes" id="UP000198157">
    <property type="component" value="Unassembled WGS sequence"/>
</dbReference>
<dbReference type="PANTHER" id="PTHR41913">
    <property type="entry name" value="DUF1684 DOMAIN-CONTAINING PROTEIN"/>
    <property type="match status" value="1"/>
</dbReference>
<dbReference type="PROSITE" id="PS51257">
    <property type="entry name" value="PROKAR_LIPOPROTEIN"/>
    <property type="match status" value="1"/>
</dbReference>
<comment type="caution">
    <text evidence="1">The sequence shown here is derived from an EMBL/GenBank/DDBJ whole genome shotgun (WGS) entry which is preliminary data.</text>
</comment>
<evidence type="ECO:0008006" key="3">
    <source>
        <dbReference type="Google" id="ProtNLM"/>
    </source>
</evidence>
<dbReference type="Pfam" id="PF07920">
    <property type="entry name" value="DUF1684"/>
    <property type="match status" value="1"/>
</dbReference>
<sequence length="313" mass="34331">MGKHWGVWAAALLLAVSVSGCGEKTVDAPAKVAIDPAFEAEQQQWRQQRYEELHAADGWTSLVGLHWLEYKAHYIGHGPGSGIRLAVGPDKLGMVARDGNTVWFTPERGVPMQVDGKAVTGRIRFFSDRDPSPTVIAFDDGKGRLSLIHRGERFALRVKHADAPSRTNFTGLTYWPGGPSWRITARFVPHPAGKTLPIVDITGLTSNMPNAGTLEFERDGRTWRLEAIGEPGRELFVIFGDRTSGHGSYPAGRYLDLPAPDDQGRVVIDFNHAYNPPCAFTPFATCPLTPPENRLDLRVDAGEQAYHAPEGEA</sequence>
<proteinExistence type="predicted"/>
<dbReference type="EMBL" id="NIVS01000008">
    <property type="protein sequence ID" value="OWQ56195.1"/>
    <property type="molecule type" value="Genomic_DNA"/>
</dbReference>
<dbReference type="InterPro" id="IPR012467">
    <property type="entry name" value="DUF1684"/>
</dbReference>
<reference evidence="1 2" key="1">
    <citation type="submission" date="2017-06" db="EMBL/GenBank/DDBJ databases">
        <authorList>
            <person name="Kim H.J."/>
            <person name="Triplett B.A."/>
        </authorList>
    </citation>
    <scope>NUCLEOTIDE SEQUENCE [LARGE SCALE GENOMIC DNA]</scope>
    <source>
        <strain evidence="1 2">13146</strain>
    </source>
</reference>
<name>A0A246HQP6_STEMA</name>
<organism evidence="1 2">
    <name type="scientific">Stenotrophomonas maltophilia</name>
    <name type="common">Pseudomonas maltophilia</name>
    <name type="synonym">Xanthomonas maltophilia</name>
    <dbReference type="NCBI Taxonomy" id="40324"/>
    <lineage>
        <taxon>Bacteria</taxon>
        <taxon>Pseudomonadati</taxon>
        <taxon>Pseudomonadota</taxon>
        <taxon>Gammaproteobacteria</taxon>
        <taxon>Lysobacterales</taxon>
        <taxon>Lysobacteraceae</taxon>
        <taxon>Stenotrophomonas</taxon>
        <taxon>Stenotrophomonas maltophilia group</taxon>
    </lineage>
</organism>
<dbReference type="OrthoDB" id="5493262at2"/>